<sequence length="81" mass="9309">MIIAAELSKILIFIILKFAVIFWELTSHLSPFNYETRNDHTSLMLDTIDGLREEPVQNTNLLSFIENVGNTNQINGQIFIK</sequence>
<feature type="transmembrane region" description="Helical" evidence="1">
    <location>
        <begin position="7"/>
        <end position="25"/>
    </location>
</feature>
<evidence type="ECO:0000313" key="2">
    <source>
        <dbReference type="EMBL" id="GES73518.1"/>
    </source>
</evidence>
<evidence type="ECO:0000313" key="3">
    <source>
        <dbReference type="Proteomes" id="UP000615446"/>
    </source>
</evidence>
<keyword evidence="1" id="KW-0472">Membrane</keyword>
<dbReference type="OrthoDB" id="2304149at2759"/>
<keyword evidence="2" id="KW-0418">Kinase</keyword>
<dbReference type="EMBL" id="BLAL01000006">
    <property type="protein sequence ID" value="GES73518.1"/>
    <property type="molecule type" value="Genomic_DNA"/>
</dbReference>
<comment type="caution">
    <text evidence="2">The sequence shown here is derived from an EMBL/GenBank/DDBJ whole genome shotgun (WGS) entry which is preliminary data.</text>
</comment>
<proteinExistence type="predicted"/>
<evidence type="ECO:0000256" key="1">
    <source>
        <dbReference type="SAM" id="Phobius"/>
    </source>
</evidence>
<reference evidence="2" key="1">
    <citation type="submission" date="2019-10" db="EMBL/GenBank/DDBJ databases">
        <title>Conservation and host-specific expression of non-tandemly repeated heterogenous ribosome RNA gene in arbuscular mycorrhizal fungi.</title>
        <authorList>
            <person name="Maeda T."/>
            <person name="Kobayashi Y."/>
            <person name="Nakagawa T."/>
            <person name="Ezawa T."/>
            <person name="Yamaguchi K."/>
            <person name="Bino T."/>
            <person name="Nishimoto Y."/>
            <person name="Shigenobu S."/>
            <person name="Kawaguchi M."/>
        </authorList>
    </citation>
    <scope>NUCLEOTIDE SEQUENCE</scope>
    <source>
        <strain evidence="2">HR1</strain>
    </source>
</reference>
<dbReference type="GO" id="GO:0016301">
    <property type="term" value="F:kinase activity"/>
    <property type="evidence" value="ECO:0007669"/>
    <property type="project" value="UniProtKB-KW"/>
</dbReference>
<keyword evidence="1" id="KW-1133">Transmembrane helix</keyword>
<organism evidence="2 3">
    <name type="scientific">Rhizophagus clarus</name>
    <dbReference type="NCBI Taxonomy" id="94130"/>
    <lineage>
        <taxon>Eukaryota</taxon>
        <taxon>Fungi</taxon>
        <taxon>Fungi incertae sedis</taxon>
        <taxon>Mucoromycota</taxon>
        <taxon>Glomeromycotina</taxon>
        <taxon>Glomeromycetes</taxon>
        <taxon>Glomerales</taxon>
        <taxon>Glomeraceae</taxon>
        <taxon>Rhizophagus</taxon>
    </lineage>
</organism>
<dbReference type="Proteomes" id="UP000615446">
    <property type="component" value="Unassembled WGS sequence"/>
</dbReference>
<accession>A0A8H3QBD1</accession>
<protein>
    <submittedName>
        <fullName evidence="2">Kinase-like domain-containing protein</fullName>
    </submittedName>
</protein>
<keyword evidence="1" id="KW-0812">Transmembrane</keyword>
<keyword evidence="2" id="KW-0808">Transferase</keyword>
<name>A0A8H3QBD1_9GLOM</name>
<gene>
    <name evidence="2" type="ORF">RCL2_000104800</name>
</gene>
<dbReference type="AlphaFoldDB" id="A0A8H3QBD1"/>